<dbReference type="PIRSF" id="PIRSF004761">
    <property type="entry name" value="Hydrgn_mat_HypA"/>
    <property type="match status" value="1"/>
</dbReference>
<proteinExistence type="inferred from homology"/>
<evidence type="ECO:0000313" key="5">
    <source>
        <dbReference type="EMBL" id="EPD99055.1"/>
    </source>
</evidence>
<dbReference type="GO" id="GO:0016151">
    <property type="term" value="F:nickel cation binding"/>
    <property type="evidence" value="ECO:0007669"/>
    <property type="project" value="UniProtKB-UniRule"/>
</dbReference>
<dbReference type="AlphaFoldDB" id="S3BI82"/>
<organism evidence="5 6">
    <name type="scientific">Sutterella wadsworthensis HGA0223</name>
    <dbReference type="NCBI Taxonomy" id="1203554"/>
    <lineage>
        <taxon>Bacteria</taxon>
        <taxon>Pseudomonadati</taxon>
        <taxon>Pseudomonadota</taxon>
        <taxon>Betaproteobacteria</taxon>
        <taxon>Burkholderiales</taxon>
        <taxon>Sutterellaceae</taxon>
        <taxon>Sutterella</taxon>
    </lineage>
</organism>
<feature type="binding site" evidence="4">
    <location>
        <position position="92"/>
    </location>
    <ligand>
        <name>Zn(2+)</name>
        <dbReference type="ChEBI" id="CHEBI:29105"/>
    </ligand>
</feature>
<evidence type="ECO:0000256" key="3">
    <source>
        <dbReference type="ARBA" id="ARBA00022833"/>
    </source>
</evidence>
<dbReference type="InterPro" id="IPR000688">
    <property type="entry name" value="HypA/HybF"/>
</dbReference>
<dbReference type="EMBL" id="ATCF01000018">
    <property type="protein sequence ID" value="EPD99055.1"/>
    <property type="molecule type" value="Genomic_DNA"/>
</dbReference>
<comment type="caution">
    <text evidence="5">The sequence shown here is derived from an EMBL/GenBank/DDBJ whole genome shotgun (WGS) entry which is preliminary data.</text>
</comment>
<feature type="binding site" evidence="4">
    <location>
        <position position="89"/>
    </location>
    <ligand>
        <name>Zn(2+)</name>
        <dbReference type="ChEBI" id="CHEBI:29105"/>
    </ligand>
</feature>
<dbReference type="NCBIfam" id="TIGR00100">
    <property type="entry name" value="hypA"/>
    <property type="match status" value="1"/>
</dbReference>
<dbReference type="PANTHER" id="PTHR34535:SF3">
    <property type="entry name" value="HYDROGENASE MATURATION FACTOR HYPA"/>
    <property type="match status" value="1"/>
</dbReference>
<dbReference type="GO" id="GO:0008270">
    <property type="term" value="F:zinc ion binding"/>
    <property type="evidence" value="ECO:0007669"/>
    <property type="project" value="UniProtKB-UniRule"/>
</dbReference>
<evidence type="ECO:0000256" key="4">
    <source>
        <dbReference type="HAMAP-Rule" id="MF_00213"/>
    </source>
</evidence>
<dbReference type="HOGENOM" id="CLU_126929_0_0_4"/>
<protein>
    <recommendedName>
        <fullName evidence="4">Hydrogenase maturation factor HypA</fullName>
    </recommendedName>
</protein>
<reference evidence="5 6" key="1">
    <citation type="submission" date="2013-04" db="EMBL/GenBank/DDBJ databases">
        <title>The Genome Sequence of Sutterella wadsworthensis HGA0223.</title>
        <authorList>
            <consortium name="The Broad Institute Genomics Platform"/>
            <person name="Earl A."/>
            <person name="Ward D."/>
            <person name="Feldgarden M."/>
            <person name="Gevers D."/>
            <person name="Schmidt T.M."/>
            <person name="Dover J."/>
            <person name="Dai D."/>
            <person name="Walker B."/>
            <person name="Young S."/>
            <person name="Zeng Q."/>
            <person name="Gargeya S."/>
            <person name="Fitzgerald M."/>
            <person name="Haas B."/>
            <person name="Abouelleil A."/>
            <person name="Allen A.W."/>
            <person name="Alvarado L."/>
            <person name="Arachchi H.M."/>
            <person name="Berlin A.M."/>
            <person name="Chapman S.B."/>
            <person name="Gainer-Dewar J."/>
            <person name="Goldberg J."/>
            <person name="Griggs A."/>
            <person name="Gujja S."/>
            <person name="Hansen M."/>
            <person name="Howarth C."/>
            <person name="Imamovic A."/>
            <person name="Ireland A."/>
            <person name="Larimer J."/>
            <person name="McCowan C."/>
            <person name="Murphy C."/>
            <person name="Pearson M."/>
            <person name="Poon T.W."/>
            <person name="Priest M."/>
            <person name="Roberts A."/>
            <person name="Saif S."/>
            <person name="Shea T."/>
            <person name="Sisk P."/>
            <person name="Sykes S."/>
            <person name="Wortman J."/>
            <person name="Nusbaum C."/>
            <person name="Birren B."/>
        </authorList>
    </citation>
    <scope>NUCLEOTIDE SEQUENCE [LARGE SCALE GENOMIC DNA]</scope>
    <source>
        <strain evidence="5 6">HGA0223</strain>
    </source>
</reference>
<comment type="similarity">
    <text evidence="4">Belongs to the HypA/HybF family.</text>
</comment>
<gene>
    <name evidence="4" type="primary">hypA</name>
    <name evidence="5" type="ORF">HMPREF1476_01326</name>
</gene>
<keyword evidence="2 4" id="KW-0479">Metal-binding</keyword>
<feature type="binding site" evidence="4">
    <location>
        <position position="2"/>
    </location>
    <ligand>
        <name>Ni(2+)</name>
        <dbReference type="ChEBI" id="CHEBI:49786"/>
    </ligand>
</feature>
<dbReference type="eggNOG" id="COG0375">
    <property type="taxonomic scope" value="Bacteria"/>
</dbReference>
<dbReference type="PATRIC" id="fig|1203554.3.peg.1386"/>
<dbReference type="STRING" id="1203554.HMPREF1476_01326"/>
<accession>S3BI82</accession>
<evidence type="ECO:0000256" key="2">
    <source>
        <dbReference type="ARBA" id="ARBA00022723"/>
    </source>
</evidence>
<keyword evidence="6" id="KW-1185">Reference proteome</keyword>
<evidence type="ECO:0000256" key="1">
    <source>
        <dbReference type="ARBA" id="ARBA00022596"/>
    </source>
</evidence>
<feature type="binding site" evidence="4">
    <location>
        <position position="73"/>
    </location>
    <ligand>
        <name>Zn(2+)</name>
        <dbReference type="ChEBI" id="CHEBI:29105"/>
    </ligand>
</feature>
<keyword evidence="1 4" id="KW-0533">Nickel</keyword>
<dbReference type="PANTHER" id="PTHR34535">
    <property type="entry name" value="HYDROGENASE MATURATION FACTOR HYPA"/>
    <property type="match status" value="1"/>
</dbReference>
<keyword evidence="3 4" id="KW-0862">Zinc</keyword>
<dbReference type="Gene3D" id="3.30.2320.80">
    <property type="match status" value="1"/>
</dbReference>
<dbReference type="Pfam" id="PF01155">
    <property type="entry name" value="HypA"/>
    <property type="match status" value="1"/>
</dbReference>
<name>S3BI82_9BURK</name>
<evidence type="ECO:0000313" key="6">
    <source>
        <dbReference type="Proteomes" id="UP000014400"/>
    </source>
</evidence>
<dbReference type="HAMAP" id="MF_00213">
    <property type="entry name" value="HypA_HybF"/>
    <property type="match status" value="1"/>
</dbReference>
<feature type="binding site" evidence="4">
    <location>
        <position position="76"/>
    </location>
    <ligand>
        <name>Zn(2+)</name>
        <dbReference type="ChEBI" id="CHEBI:29105"/>
    </ligand>
</feature>
<dbReference type="Proteomes" id="UP000014400">
    <property type="component" value="Unassembled WGS sequence"/>
</dbReference>
<dbReference type="RefSeq" id="WP_016474558.1">
    <property type="nucleotide sequence ID" value="NZ_KE150480.1"/>
</dbReference>
<sequence>MHELSIAEGIIEIVERTANANHVRHVKTVRVSIGELAGVDIPSLEFAWQSVRKGGVAQNAELEIERPRGEAWCLQCQKNIPLHRYGDPCPDCGGYQLAATGGTEMRVIDILEAADDPADSHG</sequence>
<dbReference type="GO" id="GO:0051604">
    <property type="term" value="P:protein maturation"/>
    <property type="evidence" value="ECO:0007669"/>
    <property type="project" value="InterPro"/>
</dbReference>
<comment type="function">
    <text evidence="4">Involved in the maturation of [NiFe] hydrogenases. Required for nickel insertion into the metal center of the hydrogenase.</text>
</comment>